<name>A0A6J7CUE5_9ZZZZ</name>
<protein>
    <submittedName>
        <fullName evidence="3">Unannotated protein</fullName>
    </submittedName>
</protein>
<dbReference type="Pfam" id="PF01243">
    <property type="entry name" value="PNPOx_N"/>
    <property type="match status" value="1"/>
</dbReference>
<reference evidence="3" key="1">
    <citation type="submission" date="2020-05" db="EMBL/GenBank/DDBJ databases">
        <authorList>
            <person name="Chiriac C."/>
            <person name="Salcher M."/>
            <person name="Ghai R."/>
            <person name="Kavagutti S V."/>
        </authorList>
    </citation>
    <scope>NUCLEOTIDE SEQUENCE</scope>
</reference>
<dbReference type="PANTHER" id="PTHR35176">
    <property type="entry name" value="HEME OXYGENASE HI_0854-RELATED"/>
    <property type="match status" value="1"/>
</dbReference>
<dbReference type="InterPro" id="IPR012349">
    <property type="entry name" value="Split_barrel_FMN-bd"/>
</dbReference>
<dbReference type="SUPFAM" id="SSF50475">
    <property type="entry name" value="FMN-binding split barrel"/>
    <property type="match status" value="1"/>
</dbReference>
<dbReference type="GO" id="GO:0016627">
    <property type="term" value="F:oxidoreductase activity, acting on the CH-CH group of donors"/>
    <property type="evidence" value="ECO:0007669"/>
    <property type="project" value="TreeGrafter"/>
</dbReference>
<sequence length="177" mass="19877">MAVTQITASMLAPLRGDKRWAYIERQKTIRVVTIDEDGSPYLSPLWFVVDEQRIFLPLDAGGRHAKNAEAGRPFSALVDTGDEFTTVAGVRMLGTLKATDDPTLIERLSEKVFDKYFHVGHPFAEGYMEFGNFAGRRWLEIIVDKMIGWDQRETSTSASYEARVLPSHIGDRLLPGS</sequence>
<feature type="domain" description="Pyridoxamine 5'-phosphate oxidase N-terminal" evidence="2">
    <location>
        <begin position="21"/>
        <end position="143"/>
    </location>
</feature>
<evidence type="ECO:0000259" key="2">
    <source>
        <dbReference type="Pfam" id="PF01243"/>
    </source>
</evidence>
<dbReference type="EMBL" id="CAFBLQ010000006">
    <property type="protein sequence ID" value="CAB4858663.1"/>
    <property type="molecule type" value="Genomic_DNA"/>
</dbReference>
<dbReference type="PANTHER" id="PTHR35176:SF6">
    <property type="entry name" value="HEME OXYGENASE HI_0854-RELATED"/>
    <property type="match status" value="1"/>
</dbReference>
<evidence type="ECO:0000256" key="1">
    <source>
        <dbReference type="ARBA" id="ARBA00023002"/>
    </source>
</evidence>
<proteinExistence type="predicted"/>
<evidence type="ECO:0000313" key="3">
    <source>
        <dbReference type="EMBL" id="CAB4858663.1"/>
    </source>
</evidence>
<dbReference type="Gene3D" id="2.30.110.10">
    <property type="entry name" value="Electron Transport, Fmn-binding Protein, Chain A"/>
    <property type="match status" value="1"/>
</dbReference>
<accession>A0A6J7CUE5</accession>
<organism evidence="3">
    <name type="scientific">freshwater metagenome</name>
    <dbReference type="NCBI Taxonomy" id="449393"/>
    <lineage>
        <taxon>unclassified sequences</taxon>
        <taxon>metagenomes</taxon>
        <taxon>ecological metagenomes</taxon>
    </lineage>
</organism>
<dbReference type="InterPro" id="IPR052019">
    <property type="entry name" value="F420H2_bilvrd_red/Heme_oxyg"/>
</dbReference>
<dbReference type="AlphaFoldDB" id="A0A6J7CUE5"/>
<dbReference type="InterPro" id="IPR011576">
    <property type="entry name" value="Pyridox_Oxase_N"/>
</dbReference>
<dbReference type="GO" id="GO:0005829">
    <property type="term" value="C:cytosol"/>
    <property type="evidence" value="ECO:0007669"/>
    <property type="project" value="TreeGrafter"/>
</dbReference>
<keyword evidence="1" id="KW-0560">Oxidoreductase</keyword>
<gene>
    <name evidence="3" type="ORF">UFOPK3423_00107</name>
</gene>
<dbReference type="GO" id="GO:0070967">
    <property type="term" value="F:coenzyme F420 binding"/>
    <property type="evidence" value="ECO:0007669"/>
    <property type="project" value="TreeGrafter"/>
</dbReference>